<evidence type="ECO:0000313" key="8">
    <source>
        <dbReference type="EMBL" id="GFY83236.1"/>
    </source>
</evidence>
<dbReference type="EMBL" id="BJWL01000003">
    <property type="protein sequence ID" value="GFY83236.1"/>
    <property type="molecule type" value="Genomic_DNA"/>
</dbReference>
<comment type="caution">
    <text evidence="8">The sequence shown here is derived from an EMBL/GenBank/DDBJ whole genome shotgun (WGS) entry which is preliminary data.</text>
</comment>
<dbReference type="InterPro" id="IPR035952">
    <property type="entry name" value="Rhomboid-like_sf"/>
</dbReference>
<dbReference type="Gene3D" id="1.20.1540.10">
    <property type="entry name" value="Rhomboid-like"/>
    <property type="match status" value="1"/>
</dbReference>
<dbReference type="OrthoDB" id="418595at2759"/>
<comment type="caution">
    <text evidence="6">Lacks conserved residue(s) required for the propagation of feature annotation.</text>
</comment>
<keyword evidence="6" id="KW-0720">Serine protease</keyword>
<evidence type="ECO:0000256" key="2">
    <source>
        <dbReference type="ARBA" id="ARBA00009045"/>
    </source>
</evidence>
<protein>
    <recommendedName>
        <fullName evidence="6">RHOMBOID-like protein</fullName>
        <ecNumber evidence="6">3.4.21.105</ecNumber>
    </recommendedName>
</protein>
<comment type="subcellular location">
    <subcellularLocation>
        <location evidence="1 6">Membrane</location>
        <topology evidence="1 6">Multi-pass membrane protein</topology>
    </subcellularLocation>
</comment>
<name>A0A7J0EAM4_9ERIC</name>
<keyword evidence="6" id="KW-0645">Protease</keyword>
<dbReference type="EC" id="3.4.21.105" evidence="6"/>
<organism evidence="8 9">
    <name type="scientific">Actinidia rufa</name>
    <dbReference type="NCBI Taxonomy" id="165716"/>
    <lineage>
        <taxon>Eukaryota</taxon>
        <taxon>Viridiplantae</taxon>
        <taxon>Streptophyta</taxon>
        <taxon>Embryophyta</taxon>
        <taxon>Tracheophyta</taxon>
        <taxon>Spermatophyta</taxon>
        <taxon>Magnoliopsida</taxon>
        <taxon>eudicotyledons</taxon>
        <taxon>Gunneridae</taxon>
        <taxon>Pentapetalae</taxon>
        <taxon>asterids</taxon>
        <taxon>Ericales</taxon>
        <taxon>Actinidiaceae</taxon>
        <taxon>Actinidia</taxon>
    </lineage>
</organism>
<accession>A0A7J0EAM4</accession>
<dbReference type="AlphaFoldDB" id="A0A7J0EAM4"/>
<dbReference type="Pfam" id="PF01694">
    <property type="entry name" value="Rhomboid"/>
    <property type="match status" value="1"/>
</dbReference>
<feature type="transmembrane region" description="Helical" evidence="6">
    <location>
        <begin position="166"/>
        <end position="191"/>
    </location>
</feature>
<dbReference type="Proteomes" id="UP000585474">
    <property type="component" value="Unassembled WGS sequence"/>
</dbReference>
<dbReference type="GO" id="GO:0006508">
    <property type="term" value="P:proteolysis"/>
    <property type="evidence" value="ECO:0007669"/>
    <property type="project" value="UniProtKB-KW"/>
</dbReference>
<dbReference type="PANTHER" id="PTHR22936">
    <property type="entry name" value="RHOMBOID-RELATED"/>
    <property type="match status" value="1"/>
</dbReference>
<dbReference type="SUPFAM" id="SSF144091">
    <property type="entry name" value="Rhomboid-like"/>
    <property type="match status" value="1"/>
</dbReference>
<feature type="transmembrane region" description="Helical" evidence="6">
    <location>
        <begin position="56"/>
        <end position="74"/>
    </location>
</feature>
<evidence type="ECO:0000256" key="6">
    <source>
        <dbReference type="RuleBase" id="RU362115"/>
    </source>
</evidence>
<comment type="catalytic activity">
    <reaction evidence="6">
        <text>Cleaves type-1 transmembrane domains using a catalytic dyad composed of serine and histidine that are contributed by different transmembrane domains.</text>
        <dbReference type="EC" id="3.4.21.105"/>
    </reaction>
</comment>
<feature type="transmembrane region" description="Helical" evidence="6">
    <location>
        <begin position="80"/>
        <end position="98"/>
    </location>
</feature>
<evidence type="ECO:0000256" key="4">
    <source>
        <dbReference type="ARBA" id="ARBA00022989"/>
    </source>
</evidence>
<gene>
    <name evidence="8" type="ORF">Acr_03g0000100</name>
</gene>
<feature type="transmembrane region" description="Helical" evidence="6">
    <location>
        <begin position="211"/>
        <end position="233"/>
    </location>
</feature>
<keyword evidence="9" id="KW-1185">Reference proteome</keyword>
<keyword evidence="5 6" id="KW-0472">Membrane</keyword>
<feature type="transmembrane region" description="Helical" evidence="6">
    <location>
        <begin position="23"/>
        <end position="44"/>
    </location>
</feature>
<dbReference type="InterPro" id="IPR002610">
    <property type="entry name" value="Peptidase_S54_rhomboid-like"/>
</dbReference>
<dbReference type="GO" id="GO:0016020">
    <property type="term" value="C:membrane"/>
    <property type="evidence" value="ECO:0007669"/>
    <property type="project" value="UniProtKB-SubCell"/>
</dbReference>
<comment type="function">
    <text evidence="6">Serine protease involved in intramembrane proteolysis.</text>
</comment>
<keyword evidence="3 6" id="KW-0812">Transmembrane</keyword>
<dbReference type="InterPro" id="IPR022764">
    <property type="entry name" value="Peptidase_S54_rhomboid_dom"/>
</dbReference>
<evidence type="ECO:0000313" key="9">
    <source>
        <dbReference type="Proteomes" id="UP000585474"/>
    </source>
</evidence>
<evidence type="ECO:0000256" key="5">
    <source>
        <dbReference type="ARBA" id="ARBA00023136"/>
    </source>
</evidence>
<evidence type="ECO:0000259" key="7">
    <source>
        <dbReference type="Pfam" id="PF01694"/>
    </source>
</evidence>
<proteinExistence type="inferred from homology"/>
<evidence type="ECO:0000256" key="1">
    <source>
        <dbReference type="ARBA" id="ARBA00004141"/>
    </source>
</evidence>
<sequence>MLGALERTKVVNEHQEWRLIACIWLHAGLVHMLANMLGLLFIGIRLEQQFGFLRIGIIYLLSGFGGSTLSSLFIDNSVSVGASGALLAFSVQCFWSLLPTGLSIATKLVVCKFWSAGYLSVHKVVKGFHNDLNFSTWPFSGFSALNTCCRRPINLGIGILSRVDNFAYIGGFLTGFLLVFVFAAPSSIGWMERLKLPADVSVRSKYKAYQYVLWLVSLVLLAAGFRVGLVMLFRGVNVIVATGVIT</sequence>
<feature type="domain" description="Peptidase S54 rhomboid" evidence="7">
    <location>
        <begin position="14"/>
        <end position="183"/>
    </location>
</feature>
<evidence type="ECO:0000256" key="3">
    <source>
        <dbReference type="ARBA" id="ARBA00022692"/>
    </source>
</evidence>
<dbReference type="GO" id="GO:0004252">
    <property type="term" value="F:serine-type endopeptidase activity"/>
    <property type="evidence" value="ECO:0007669"/>
    <property type="project" value="InterPro"/>
</dbReference>
<dbReference type="PANTHER" id="PTHR22936:SF86">
    <property type="entry name" value="RHOMBOID-LIKE PROTEIN 3"/>
    <property type="match status" value="1"/>
</dbReference>
<keyword evidence="6" id="KW-0378">Hydrolase</keyword>
<reference evidence="8 9" key="1">
    <citation type="submission" date="2019-07" db="EMBL/GenBank/DDBJ databases">
        <title>De Novo Assembly of kiwifruit Actinidia rufa.</title>
        <authorList>
            <person name="Sugita-Konishi S."/>
            <person name="Sato K."/>
            <person name="Mori E."/>
            <person name="Abe Y."/>
            <person name="Kisaki G."/>
            <person name="Hamano K."/>
            <person name="Suezawa K."/>
            <person name="Otani M."/>
            <person name="Fukuda T."/>
            <person name="Manabe T."/>
            <person name="Gomi K."/>
            <person name="Tabuchi M."/>
            <person name="Akimitsu K."/>
            <person name="Kataoka I."/>
        </authorList>
    </citation>
    <scope>NUCLEOTIDE SEQUENCE [LARGE SCALE GENOMIC DNA]</scope>
    <source>
        <strain evidence="9">cv. Fuchu</strain>
    </source>
</reference>
<comment type="similarity">
    <text evidence="2 6">Belongs to the peptidase S54 family.</text>
</comment>
<keyword evidence="4 6" id="KW-1133">Transmembrane helix</keyword>